<dbReference type="EMBL" id="PXYI01000011">
    <property type="protein sequence ID" value="PSJ36811.1"/>
    <property type="molecule type" value="Genomic_DNA"/>
</dbReference>
<name>A0A2P7QFQ6_9SPHN</name>
<evidence type="ECO:0000313" key="2">
    <source>
        <dbReference type="Proteomes" id="UP000241167"/>
    </source>
</evidence>
<evidence type="ECO:0008006" key="3">
    <source>
        <dbReference type="Google" id="ProtNLM"/>
    </source>
</evidence>
<accession>A0A2P7QFQ6</accession>
<organism evidence="1 2">
    <name type="scientific">Allosphingosinicella deserti</name>
    <dbReference type="NCBI Taxonomy" id="2116704"/>
    <lineage>
        <taxon>Bacteria</taxon>
        <taxon>Pseudomonadati</taxon>
        <taxon>Pseudomonadota</taxon>
        <taxon>Alphaproteobacteria</taxon>
        <taxon>Sphingomonadales</taxon>
        <taxon>Sphingomonadaceae</taxon>
        <taxon>Allosphingosinicella</taxon>
    </lineage>
</organism>
<protein>
    <recommendedName>
        <fullName evidence="3">DUF4303 domain-containing protein</fullName>
    </recommendedName>
</protein>
<sequence>MNKEKQMDWNARGRELADAASKAFDELNSALAGEKLYAICLQTADDGMSVGFCANTEEGYAEKRASEAEFEEMTSGYEAYLRWAPAEWRYEMFGDAHFMDVNRDLSAAALNPKETFDVHFERLIEVMIEALAKLRAERGAALGGITLFVTISDSEDAEAVERRSAMRLNTPEQASAFLERFG</sequence>
<evidence type="ECO:0000313" key="1">
    <source>
        <dbReference type="EMBL" id="PSJ36811.1"/>
    </source>
</evidence>
<keyword evidence="2" id="KW-1185">Reference proteome</keyword>
<gene>
    <name evidence="1" type="ORF">C7I55_24160</name>
</gene>
<dbReference type="AlphaFoldDB" id="A0A2P7QFQ6"/>
<dbReference type="Proteomes" id="UP000241167">
    <property type="component" value="Unassembled WGS sequence"/>
</dbReference>
<dbReference type="Pfam" id="PF14136">
    <property type="entry name" value="DUF4303"/>
    <property type="match status" value="1"/>
</dbReference>
<dbReference type="InterPro" id="IPR025409">
    <property type="entry name" value="DUF4303"/>
</dbReference>
<comment type="caution">
    <text evidence="1">The sequence shown here is derived from an EMBL/GenBank/DDBJ whole genome shotgun (WGS) entry which is preliminary data.</text>
</comment>
<proteinExistence type="predicted"/>
<reference evidence="1 2" key="1">
    <citation type="submission" date="2018-03" db="EMBL/GenBank/DDBJ databases">
        <title>The draft genome of Sphingosinicella sp. GL-C-18.</title>
        <authorList>
            <person name="Liu L."/>
            <person name="Li L."/>
            <person name="Liang L."/>
            <person name="Zhang X."/>
            <person name="Wang T."/>
        </authorList>
    </citation>
    <scope>NUCLEOTIDE SEQUENCE [LARGE SCALE GENOMIC DNA]</scope>
    <source>
        <strain evidence="1 2">GL-C-18</strain>
    </source>
</reference>